<dbReference type="GO" id="GO:0046872">
    <property type="term" value="F:metal ion binding"/>
    <property type="evidence" value="ECO:0007669"/>
    <property type="project" value="UniProtKB-KW"/>
</dbReference>
<dbReference type="EC" id="3.1.3.1" evidence="30"/>
<dbReference type="Gene3D" id="3.40.720.10">
    <property type="entry name" value="Alkaline Phosphatase, subunit A"/>
    <property type="match status" value="1"/>
</dbReference>
<evidence type="ECO:0000313" key="33">
    <source>
        <dbReference type="EMBL" id="BAA92180.1"/>
    </source>
</evidence>
<evidence type="ECO:0000256" key="28">
    <source>
        <dbReference type="PIRSR" id="PIRSR601952-2"/>
    </source>
</evidence>
<evidence type="ECO:0000256" key="30">
    <source>
        <dbReference type="RuleBase" id="RU003947"/>
    </source>
</evidence>
<dbReference type="InterPro" id="IPR017850">
    <property type="entry name" value="Alkaline_phosphatase_core_sf"/>
</dbReference>
<dbReference type="GO" id="GO:0031214">
    <property type="term" value="P:biomineral tissue development"/>
    <property type="evidence" value="ECO:0007669"/>
    <property type="project" value="UniProtKB-KW"/>
</dbReference>
<dbReference type="InterPro" id="IPR001952">
    <property type="entry name" value="Alkaline_phosphatase"/>
</dbReference>
<dbReference type="GO" id="GO:0005886">
    <property type="term" value="C:plasma membrane"/>
    <property type="evidence" value="ECO:0007669"/>
    <property type="project" value="UniProtKB-SubCell"/>
</dbReference>
<keyword evidence="10 32" id="KW-0732">Signal</keyword>
<dbReference type="EMBL" id="AB031538">
    <property type="protein sequence ID" value="BAA92180.1"/>
    <property type="molecule type" value="mRNA"/>
</dbReference>
<feature type="binding site" evidence="28">
    <location>
        <position position="173"/>
    </location>
    <ligand>
        <name>Mg(2+)</name>
        <dbReference type="ChEBI" id="CHEBI:18420"/>
    </ligand>
</feature>
<organism evidence="33">
    <name type="scientific">Ciona savignyi</name>
    <name type="common">Pacific transparent sea squirt</name>
    <dbReference type="NCBI Taxonomy" id="51511"/>
    <lineage>
        <taxon>Eukaryota</taxon>
        <taxon>Metazoa</taxon>
        <taxon>Chordata</taxon>
        <taxon>Tunicata</taxon>
        <taxon>Ascidiacea</taxon>
        <taxon>Phlebobranchia</taxon>
        <taxon>Cionidae</taxon>
        <taxon>Ciona</taxon>
    </lineage>
</organism>
<evidence type="ECO:0000256" key="8">
    <source>
        <dbReference type="ARBA" id="ARBA00022622"/>
    </source>
</evidence>
<dbReference type="FunFam" id="3.40.720.10:FF:000008">
    <property type="entry name" value="Alkaline phosphatase"/>
    <property type="match status" value="1"/>
</dbReference>
<dbReference type="GO" id="GO:0004035">
    <property type="term" value="F:alkaline phosphatase activity"/>
    <property type="evidence" value="ECO:0007669"/>
    <property type="project" value="UniProtKB-EC"/>
</dbReference>
<dbReference type="GO" id="GO:0016887">
    <property type="term" value="F:ATP hydrolysis activity"/>
    <property type="evidence" value="ECO:0007669"/>
    <property type="project" value="RHEA"/>
</dbReference>
<feature type="binding site" evidence="28">
    <location>
        <position position="343"/>
    </location>
    <ligand>
        <name>Zn(2+)</name>
        <dbReference type="ChEBI" id="CHEBI:29105"/>
        <label>2</label>
    </ligand>
</feature>
<feature type="transmembrane region" description="Helical" evidence="31">
    <location>
        <begin position="531"/>
        <end position="554"/>
    </location>
</feature>
<dbReference type="GO" id="GO:0098552">
    <property type="term" value="C:side of membrane"/>
    <property type="evidence" value="ECO:0007669"/>
    <property type="project" value="UniProtKB-KW"/>
</dbReference>
<dbReference type="SUPFAM" id="SSF53649">
    <property type="entry name" value="Alkaline phosphatase-like"/>
    <property type="match status" value="1"/>
</dbReference>
<evidence type="ECO:0000256" key="22">
    <source>
        <dbReference type="ARBA" id="ARBA00048097"/>
    </source>
</evidence>
<comment type="similarity">
    <text evidence="3 29">Belongs to the alkaline phosphatase family.</text>
</comment>
<comment type="catalytic activity">
    <reaction evidence="26">
        <text>ADP + H2O = AMP + phosphate + H(+)</text>
        <dbReference type="Rhea" id="RHEA:61436"/>
        <dbReference type="ChEBI" id="CHEBI:15377"/>
        <dbReference type="ChEBI" id="CHEBI:15378"/>
        <dbReference type="ChEBI" id="CHEBI:43474"/>
        <dbReference type="ChEBI" id="CHEBI:456215"/>
        <dbReference type="ChEBI" id="CHEBI:456216"/>
    </reaction>
    <physiologicalReaction direction="left-to-right" evidence="26">
        <dbReference type="Rhea" id="RHEA:61437"/>
    </physiologicalReaction>
</comment>
<evidence type="ECO:0000256" key="23">
    <source>
        <dbReference type="ARBA" id="ARBA00048778"/>
    </source>
</evidence>
<comment type="catalytic activity">
    <reaction evidence="23">
        <text>ATP + H2O = ADP + phosphate + H(+)</text>
        <dbReference type="Rhea" id="RHEA:13065"/>
        <dbReference type="ChEBI" id="CHEBI:15377"/>
        <dbReference type="ChEBI" id="CHEBI:15378"/>
        <dbReference type="ChEBI" id="CHEBI:30616"/>
        <dbReference type="ChEBI" id="CHEBI:43474"/>
        <dbReference type="ChEBI" id="CHEBI:456216"/>
    </reaction>
    <physiologicalReaction direction="left-to-right" evidence="23">
        <dbReference type="Rhea" id="RHEA:13066"/>
    </physiologicalReaction>
</comment>
<evidence type="ECO:0000256" key="2">
    <source>
        <dbReference type="ARBA" id="ARBA00004609"/>
    </source>
</evidence>
<feature type="binding site" evidence="28">
    <location>
        <position position="334"/>
    </location>
    <ligand>
        <name>Mg(2+)</name>
        <dbReference type="ChEBI" id="CHEBI:18420"/>
    </ligand>
</feature>
<feature type="binding site" evidence="28">
    <location>
        <position position="460"/>
    </location>
    <ligand>
        <name>Zn(2+)</name>
        <dbReference type="ChEBI" id="CHEBI:29105"/>
        <label>2</label>
    </ligand>
</feature>
<evidence type="ECO:0000256" key="10">
    <source>
        <dbReference type="ARBA" id="ARBA00022729"/>
    </source>
</evidence>
<evidence type="ECO:0000256" key="32">
    <source>
        <dbReference type="SAM" id="SignalP"/>
    </source>
</evidence>
<dbReference type="Pfam" id="PF00245">
    <property type="entry name" value="Alk_phosphatase"/>
    <property type="match status" value="1"/>
</dbReference>
<evidence type="ECO:0000256" key="19">
    <source>
        <dbReference type="ARBA" id="ARBA00036105"/>
    </source>
</evidence>
<keyword evidence="8" id="KW-0336">GPI-anchor</keyword>
<dbReference type="GO" id="GO:0033883">
    <property type="term" value="F:pyridoxal phosphatase activity"/>
    <property type="evidence" value="ECO:0007669"/>
    <property type="project" value="RHEA"/>
</dbReference>
<evidence type="ECO:0000256" key="7">
    <source>
        <dbReference type="ARBA" id="ARBA00022591"/>
    </source>
</evidence>
<keyword evidence="15 31" id="KW-0472">Membrane</keyword>
<keyword evidence="31" id="KW-0812">Transmembrane</keyword>
<evidence type="ECO:0000256" key="31">
    <source>
        <dbReference type="SAM" id="Phobius"/>
    </source>
</evidence>
<comment type="catalytic activity">
    <reaction evidence="24">
        <text>phosphoethanolamine + H2O = ethanolamine + phosphate</text>
        <dbReference type="Rhea" id="RHEA:16089"/>
        <dbReference type="ChEBI" id="CHEBI:15377"/>
        <dbReference type="ChEBI" id="CHEBI:43474"/>
        <dbReference type="ChEBI" id="CHEBI:57603"/>
        <dbReference type="ChEBI" id="CHEBI:58190"/>
    </reaction>
    <physiologicalReaction direction="left-to-right" evidence="24">
        <dbReference type="Rhea" id="RHEA:16090"/>
    </physiologicalReaction>
</comment>
<keyword evidence="13" id="KW-0106">Calcium</keyword>
<dbReference type="SMART" id="SM00098">
    <property type="entry name" value="alkPPc"/>
    <property type="match status" value="1"/>
</dbReference>
<evidence type="ECO:0000256" key="1">
    <source>
        <dbReference type="ARBA" id="ARBA00001913"/>
    </source>
</evidence>
<feature type="active site" description="Phosphoserine intermediate" evidence="27">
    <location>
        <position position="110"/>
    </location>
</feature>
<dbReference type="GO" id="GO:0004427">
    <property type="term" value="F:inorganic diphosphate phosphatase activity"/>
    <property type="evidence" value="ECO:0007669"/>
    <property type="project" value="RHEA"/>
</dbReference>
<comment type="catalytic activity">
    <reaction evidence="25">
        <text>pyridoxal 5'-phosphate + H2O = pyridoxal + phosphate</text>
        <dbReference type="Rhea" id="RHEA:20533"/>
        <dbReference type="ChEBI" id="CHEBI:15377"/>
        <dbReference type="ChEBI" id="CHEBI:17310"/>
        <dbReference type="ChEBI" id="CHEBI:43474"/>
        <dbReference type="ChEBI" id="CHEBI:597326"/>
    </reaction>
    <physiologicalReaction direction="left-to-right" evidence="25">
        <dbReference type="Rhea" id="RHEA:20534"/>
    </physiologicalReaction>
</comment>
<evidence type="ECO:0000256" key="13">
    <source>
        <dbReference type="ARBA" id="ARBA00022837"/>
    </source>
</evidence>
<keyword evidence="17" id="KW-0325">Glycoprotein</keyword>
<evidence type="ECO:0000256" key="11">
    <source>
        <dbReference type="ARBA" id="ARBA00022801"/>
    </source>
</evidence>
<evidence type="ECO:0000256" key="6">
    <source>
        <dbReference type="ARBA" id="ARBA00022553"/>
    </source>
</evidence>
<feature type="binding site" evidence="28">
    <location>
        <position position="339"/>
    </location>
    <ligand>
        <name>Zn(2+)</name>
        <dbReference type="ChEBI" id="CHEBI:29105"/>
        <label>2</label>
    </ligand>
</feature>
<feature type="signal peptide" evidence="32">
    <location>
        <begin position="1"/>
        <end position="18"/>
    </location>
</feature>
<keyword evidence="14 28" id="KW-0460">Magnesium</keyword>
<dbReference type="GO" id="GO:0043262">
    <property type="term" value="F:ADP phosphatase activity"/>
    <property type="evidence" value="ECO:0007669"/>
    <property type="project" value="RHEA"/>
</dbReference>
<keyword evidence="7" id="KW-0091">Biomineralization</keyword>
<protein>
    <recommendedName>
        <fullName evidence="30">Alkaline phosphatase</fullName>
        <ecNumber evidence="30">3.1.3.1</ecNumber>
    </recommendedName>
</protein>
<feature type="binding site" evidence="28">
    <location>
        <position position="60"/>
    </location>
    <ligand>
        <name>Zn(2+)</name>
        <dbReference type="ChEBI" id="CHEBI:29105"/>
        <label>2</label>
    </ligand>
</feature>
<evidence type="ECO:0000256" key="27">
    <source>
        <dbReference type="PIRSR" id="PIRSR601952-1"/>
    </source>
</evidence>
<keyword evidence="5" id="KW-1003">Cell membrane</keyword>
<keyword evidence="16" id="KW-1015">Disulfide bond</keyword>
<feature type="binding site" evidence="28">
    <location>
        <position position="380"/>
    </location>
    <ligand>
        <name>Zn(2+)</name>
        <dbReference type="ChEBI" id="CHEBI:29105"/>
        <label>2</label>
    </ligand>
</feature>
<feature type="binding site" evidence="28">
    <location>
        <position position="175"/>
    </location>
    <ligand>
        <name>Mg(2+)</name>
        <dbReference type="ChEBI" id="CHEBI:18420"/>
    </ligand>
</feature>
<comment type="catalytic activity">
    <reaction evidence="19">
        <text>a phosphate monoester + H2O = an alcohol + phosphate</text>
        <dbReference type="Rhea" id="RHEA:15017"/>
        <dbReference type="ChEBI" id="CHEBI:15377"/>
        <dbReference type="ChEBI" id="CHEBI:30879"/>
        <dbReference type="ChEBI" id="CHEBI:43474"/>
        <dbReference type="ChEBI" id="CHEBI:67140"/>
        <dbReference type="EC" id="3.1.3.1"/>
    </reaction>
    <physiologicalReaction direction="left-to-right" evidence="19">
        <dbReference type="Rhea" id="RHEA:15018"/>
    </physiologicalReaction>
</comment>
<comment type="cofactor">
    <cofactor evidence="28">
        <name>Zn(2+)</name>
        <dbReference type="ChEBI" id="CHEBI:29105"/>
    </cofactor>
    <text evidence="28">Binds 2 Zn(2+) ions.</text>
</comment>
<evidence type="ECO:0000256" key="4">
    <source>
        <dbReference type="ARBA" id="ARBA00011738"/>
    </source>
</evidence>
<feature type="chain" id="PRO_5004331984" description="Alkaline phosphatase" evidence="32">
    <location>
        <begin position="19"/>
        <end position="570"/>
    </location>
</feature>
<evidence type="ECO:0000256" key="18">
    <source>
        <dbReference type="ARBA" id="ARBA00023288"/>
    </source>
</evidence>
<comment type="catalytic activity">
    <reaction evidence="20">
        <text>AMP + H2O = adenosine + phosphate</text>
        <dbReference type="Rhea" id="RHEA:29375"/>
        <dbReference type="ChEBI" id="CHEBI:15377"/>
        <dbReference type="ChEBI" id="CHEBI:16335"/>
        <dbReference type="ChEBI" id="CHEBI:43474"/>
        <dbReference type="ChEBI" id="CHEBI:456215"/>
    </reaction>
    <physiologicalReaction direction="left-to-right" evidence="20">
        <dbReference type="Rhea" id="RHEA:29376"/>
    </physiologicalReaction>
</comment>
<dbReference type="PANTHER" id="PTHR11596">
    <property type="entry name" value="ALKALINE PHOSPHATASE"/>
    <property type="match status" value="1"/>
</dbReference>
<evidence type="ECO:0000256" key="26">
    <source>
        <dbReference type="ARBA" id="ARBA00049526"/>
    </source>
</evidence>
<evidence type="ECO:0000256" key="25">
    <source>
        <dbReference type="ARBA" id="ARBA00049444"/>
    </source>
</evidence>
<evidence type="ECO:0000256" key="14">
    <source>
        <dbReference type="ARBA" id="ARBA00022842"/>
    </source>
</evidence>
<dbReference type="InterPro" id="IPR018299">
    <property type="entry name" value="Alkaline_phosphatase_AS"/>
</dbReference>
<evidence type="ECO:0000256" key="24">
    <source>
        <dbReference type="ARBA" id="ARBA00048929"/>
    </source>
</evidence>
<gene>
    <name evidence="33" type="primary">CsAP</name>
</gene>
<comment type="cofactor">
    <cofactor evidence="1">
        <name>Ca(2+)</name>
        <dbReference type="ChEBI" id="CHEBI:29108"/>
    </cofactor>
</comment>
<comment type="subcellular location">
    <subcellularLocation>
        <location evidence="2">Cell membrane</location>
        <topology evidence="2">Lipid-anchor</topology>
        <topology evidence="2">GPI-anchor</topology>
    </subcellularLocation>
    <subcellularLocation>
        <location evidence="21">Extracellular vesicle membrane</location>
        <topology evidence="21">Lipid-anchor</topology>
        <topology evidence="21">GPI-anchor</topology>
    </subcellularLocation>
</comment>
<keyword evidence="11 30" id="KW-0378">Hydrolase</keyword>
<dbReference type="GO" id="GO:0052732">
    <property type="term" value="F:phosphoethanolamine phosphatase activity"/>
    <property type="evidence" value="ECO:0007669"/>
    <property type="project" value="RHEA"/>
</dbReference>
<dbReference type="PRINTS" id="PR00113">
    <property type="entry name" value="ALKPHPHTASE"/>
</dbReference>
<evidence type="ECO:0000256" key="16">
    <source>
        <dbReference type="ARBA" id="ARBA00023157"/>
    </source>
</evidence>
<name>Q9NL49_CIOSA</name>
<feature type="binding site" evidence="28">
    <location>
        <position position="381"/>
    </location>
    <ligand>
        <name>Zn(2+)</name>
        <dbReference type="ChEBI" id="CHEBI:29105"/>
        <label>2</label>
    </ligand>
</feature>
<reference evidence="33" key="1">
    <citation type="journal article" date="2000" name="Development">
        <title>(beta)-catenin mediates the specification of endoderm cells in ascidian embryos.</title>
        <authorList>
            <person name="Imai K."/>
            <person name="Takada N."/>
            <person name="Satoh N."/>
            <person name="Satou Y."/>
        </authorList>
    </citation>
    <scope>NUCLEOTIDE SEQUENCE</scope>
</reference>
<keyword evidence="9 28" id="KW-0479">Metal-binding</keyword>
<evidence type="ECO:0000256" key="29">
    <source>
        <dbReference type="RuleBase" id="RU003946"/>
    </source>
</evidence>
<evidence type="ECO:0000256" key="21">
    <source>
        <dbReference type="ARBA" id="ARBA00037828"/>
    </source>
</evidence>
<evidence type="ECO:0000256" key="20">
    <source>
        <dbReference type="ARBA" id="ARBA00036923"/>
    </source>
</evidence>
<keyword evidence="31" id="KW-1133">Transmembrane helix</keyword>
<evidence type="ECO:0000256" key="12">
    <source>
        <dbReference type="ARBA" id="ARBA00022833"/>
    </source>
</evidence>
<keyword evidence="18" id="KW-0449">Lipoprotein</keyword>
<proteinExistence type="evidence at transcript level"/>
<comment type="catalytic activity">
    <reaction evidence="22">
        <text>diphosphate + H2O = 2 phosphate + H(+)</text>
        <dbReference type="Rhea" id="RHEA:24576"/>
        <dbReference type="ChEBI" id="CHEBI:15377"/>
        <dbReference type="ChEBI" id="CHEBI:15378"/>
        <dbReference type="ChEBI" id="CHEBI:33019"/>
        <dbReference type="ChEBI" id="CHEBI:43474"/>
    </reaction>
    <physiologicalReaction direction="left-to-right" evidence="22">
        <dbReference type="Rhea" id="RHEA:24577"/>
    </physiologicalReaction>
</comment>
<keyword evidence="6" id="KW-0597">Phosphoprotein</keyword>
<accession>Q9NL49</accession>
<dbReference type="PANTHER" id="PTHR11596:SF74">
    <property type="entry name" value="ALKALINE PHOSPHATASE, TISSUE-NONSPECIFIC ISOZYME"/>
    <property type="match status" value="1"/>
</dbReference>
<dbReference type="PROSITE" id="PS00123">
    <property type="entry name" value="ALKALINE_PHOSPHATASE"/>
    <property type="match status" value="1"/>
</dbReference>
<evidence type="ECO:0000256" key="15">
    <source>
        <dbReference type="ARBA" id="ARBA00023136"/>
    </source>
</evidence>
<dbReference type="CDD" id="cd16012">
    <property type="entry name" value="ALP"/>
    <property type="match status" value="1"/>
</dbReference>
<comment type="cofactor">
    <cofactor evidence="28">
        <name>Mg(2+)</name>
        <dbReference type="ChEBI" id="CHEBI:18420"/>
    </cofactor>
    <text evidence="28">Binds 1 Mg(2+) ion.</text>
</comment>
<evidence type="ECO:0000256" key="5">
    <source>
        <dbReference type="ARBA" id="ARBA00022475"/>
    </source>
</evidence>
<sequence length="570" mass="62116">MSMICFVTMMCVCSLGTAQVLTERSAHFWELRNQAELDEAITKQSLNIRKAKNVIIFVGDGMGITTITSGRILKGQVSGTSGEETKLAMDKFPFSGISKTYSVNKQVSDSASTATAFLTGVKTNDFILGLTGSAQRGICKGSIDENNIVTSVLIEAKNAGKSAGFVTTTRINHATPGATYAHTPERMWYGDADLTEEAKANGCKDVAQQFIDNSHLFTVALGGGRQYFRPNTTQDEEYPNKTNARLDGQDLIEQWKQIQLQQGNRAAYVWNATEFAGINPDNTDSLLGLFQPKDMHYEAHRSGDVAGEPSLSEMTAKAISLLKKNEEGYILLVEGGRIDHGHHEGNAYLALHDLVAFDDAIDTAVQMTSDDETMLIVTADHSHVFTIGGYSDRGNPIFGLAPNAIKPTLGDDNKTFTTLLYGNGPGYAFESCERENVTGVPTDVSTYLQQSAVPLSYETHGGEDVIIMSRGPMAHLFEGVHEQTYIAHVIRYATCIGKLSKDCNERFNPPKENGVILYFLGISMTSSKAVLALYVTLALLIVTSIVAIAANIHIYRMVSSKPKSEQMQKV</sequence>
<dbReference type="AlphaFoldDB" id="Q9NL49"/>
<comment type="subunit">
    <text evidence="4">Homodimer.</text>
</comment>
<keyword evidence="12 28" id="KW-0862">Zinc</keyword>
<evidence type="ECO:0000256" key="9">
    <source>
        <dbReference type="ARBA" id="ARBA00022723"/>
    </source>
</evidence>
<feature type="binding site" evidence="28">
    <location>
        <position position="60"/>
    </location>
    <ligand>
        <name>Mg(2+)</name>
        <dbReference type="ChEBI" id="CHEBI:18420"/>
    </ligand>
</feature>
<evidence type="ECO:0000256" key="17">
    <source>
        <dbReference type="ARBA" id="ARBA00023180"/>
    </source>
</evidence>
<evidence type="ECO:0000256" key="3">
    <source>
        <dbReference type="ARBA" id="ARBA00005984"/>
    </source>
</evidence>